<comment type="caution">
    <text evidence="1">The sequence shown here is derived from an EMBL/GenBank/DDBJ whole genome shotgun (WGS) entry which is preliminary data.</text>
</comment>
<gene>
    <name evidence="1" type="ORF">H839_08349</name>
</gene>
<dbReference type="Pfam" id="PF06854">
    <property type="entry name" value="Phage_Gp15"/>
    <property type="match status" value="1"/>
</dbReference>
<evidence type="ECO:0008006" key="3">
    <source>
        <dbReference type="Google" id="ProtNLM"/>
    </source>
</evidence>
<dbReference type="EMBL" id="AOTZ01000004">
    <property type="protein sequence ID" value="EZP77629.1"/>
    <property type="molecule type" value="Genomic_DNA"/>
</dbReference>
<evidence type="ECO:0000313" key="1">
    <source>
        <dbReference type="EMBL" id="EZP77629.1"/>
    </source>
</evidence>
<name>A0ABC9VGI5_9BACL</name>
<dbReference type="Proteomes" id="UP000023566">
    <property type="component" value="Chromosome"/>
</dbReference>
<protein>
    <recommendedName>
        <fullName evidence="3">Bacteriophage Gp15 protein</fullName>
    </recommendedName>
</protein>
<dbReference type="AlphaFoldDB" id="A0ABC9VGI5"/>
<reference evidence="1 2" key="1">
    <citation type="journal article" date="2014" name="Appl. Microbiol. Biotechnol.">
        <title>Transformable facultative thermophile Geobacillus stearothermophilus NUB3621 as a host strain for metabolic engineering.</title>
        <authorList>
            <person name="Blanchard K."/>
            <person name="Robic S."/>
            <person name="Matsumura I."/>
        </authorList>
    </citation>
    <scope>NUCLEOTIDE SEQUENCE [LARGE SCALE GENOMIC DNA]</scope>
    <source>
        <strain evidence="1 2">NUB3621</strain>
    </source>
</reference>
<organism evidence="1 2">
    <name type="scientific">Parageobacillus genomosp. 1</name>
    <dbReference type="NCBI Taxonomy" id="1295642"/>
    <lineage>
        <taxon>Bacteria</taxon>
        <taxon>Bacillati</taxon>
        <taxon>Bacillota</taxon>
        <taxon>Bacilli</taxon>
        <taxon>Bacillales</taxon>
        <taxon>Anoxybacillaceae</taxon>
        <taxon>Parageobacillus</taxon>
    </lineage>
</organism>
<proteinExistence type="predicted"/>
<dbReference type="InterPro" id="IPR009660">
    <property type="entry name" value="Phage_A500_Gp15"/>
</dbReference>
<dbReference type="RefSeq" id="WP_052351462.1">
    <property type="nucleotide sequence ID" value="NZ_CM002692.1"/>
</dbReference>
<accession>A0ABC9VGI5</accession>
<keyword evidence="2" id="KW-1185">Reference proteome</keyword>
<sequence length="207" mass="25044">MEFTLTSTFDDVFEYNGMEIRLDLAFDNVLRVFELLDDDLFYDYEKIDITLEILVDNYKDIEDLSITEKHALFVYIFKEFLDIDFTKESNGIVKKVFDFKKDAGLIYASFMRAYRIDLFEQHGKLHWHKFMQLLLNLDGQTPFKEVVNIRQMKVPPPDKYNKEYRDYILQMKRRYRLEEEITDEQQAIKEIDRKWDMVASKLKPKGR</sequence>
<evidence type="ECO:0000313" key="2">
    <source>
        <dbReference type="Proteomes" id="UP000023566"/>
    </source>
</evidence>